<proteinExistence type="predicted"/>
<sequence>MENTKKRPHQALPLETKLEILQELDGSGLSKTEVAKKFGISKSTLSRISKNKEAIESAVKNGTFTSKRMRTIPYEELEKEYEAIDDNLSTCREESLEELIAEAQGEDQPSSSDECDDLIPSAVVPDSAAKGAVELLQCYFECEGCPEFLASLSSMGIYFSEKEAQACQAYHN</sequence>
<accession>A0ACB8CGI4</accession>
<keyword evidence="2" id="KW-1185">Reference proteome</keyword>
<evidence type="ECO:0000313" key="1">
    <source>
        <dbReference type="EMBL" id="KAH7941811.1"/>
    </source>
</evidence>
<evidence type="ECO:0000313" key="2">
    <source>
        <dbReference type="Proteomes" id="UP000821865"/>
    </source>
</evidence>
<organism evidence="1 2">
    <name type="scientific">Dermacentor silvarum</name>
    <name type="common">Tick</name>
    <dbReference type="NCBI Taxonomy" id="543639"/>
    <lineage>
        <taxon>Eukaryota</taxon>
        <taxon>Metazoa</taxon>
        <taxon>Ecdysozoa</taxon>
        <taxon>Arthropoda</taxon>
        <taxon>Chelicerata</taxon>
        <taxon>Arachnida</taxon>
        <taxon>Acari</taxon>
        <taxon>Parasitiformes</taxon>
        <taxon>Ixodida</taxon>
        <taxon>Ixodoidea</taxon>
        <taxon>Ixodidae</taxon>
        <taxon>Rhipicephalinae</taxon>
        <taxon>Dermacentor</taxon>
    </lineage>
</organism>
<protein>
    <submittedName>
        <fullName evidence="1">Uncharacterized protein</fullName>
    </submittedName>
</protein>
<gene>
    <name evidence="1" type="ORF">HPB49_017670</name>
</gene>
<reference evidence="1" key="1">
    <citation type="submission" date="2020-05" db="EMBL/GenBank/DDBJ databases">
        <title>Large-scale comparative analyses of tick genomes elucidate their genetic diversity and vector capacities.</title>
        <authorList>
            <person name="Jia N."/>
            <person name="Wang J."/>
            <person name="Shi W."/>
            <person name="Du L."/>
            <person name="Sun Y."/>
            <person name="Zhan W."/>
            <person name="Jiang J."/>
            <person name="Wang Q."/>
            <person name="Zhang B."/>
            <person name="Ji P."/>
            <person name="Sakyi L.B."/>
            <person name="Cui X."/>
            <person name="Yuan T."/>
            <person name="Jiang B."/>
            <person name="Yang W."/>
            <person name="Lam T.T.-Y."/>
            <person name="Chang Q."/>
            <person name="Ding S."/>
            <person name="Wang X."/>
            <person name="Zhu J."/>
            <person name="Ruan X."/>
            <person name="Zhao L."/>
            <person name="Wei J."/>
            <person name="Que T."/>
            <person name="Du C."/>
            <person name="Cheng J."/>
            <person name="Dai P."/>
            <person name="Han X."/>
            <person name="Huang E."/>
            <person name="Gao Y."/>
            <person name="Liu J."/>
            <person name="Shao H."/>
            <person name="Ye R."/>
            <person name="Li L."/>
            <person name="Wei W."/>
            <person name="Wang X."/>
            <person name="Wang C."/>
            <person name="Yang T."/>
            <person name="Huo Q."/>
            <person name="Li W."/>
            <person name="Guo W."/>
            <person name="Chen H."/>
            <person name="Zhou L."/>
            <person name="Ni X."/>
            <person name="Tian J."/>
            <person name="Zhou Y."/>
            <person name="Sheng Y."/>
            <person name="Liu T."/>
            <person name="Pan Y."/>
            <person name="Xia L."/>
            <person name="Li J."/>
            <person name="Zhao F."/>
            <person name="Cao W."/>
        </authorList>
    </citation>
    <scope>NUCLEOTIDE SEQUENCE</scope>
    <source>
        <strain evidence="1">Dsil-2018</strain>
    </source>
</reference>
<dbReference type="EMBL" id="CM023476">
    <property type="protein sequence ID" value="KAH7941811.1"/>
    <property type="molecule type" value="Genomic_DNA"/>
</dbReference>
<name>A0ACB8CGI4_DERSI</name>
<dbReference type="Proteomes" id="UP000821865">
    <property type="component" value="Chromosome 7"/>
</dbReference>
<comment type="caution">
    <text evidence="1">The sequence shown here is derived from an EMBL/GenBank/DDBJ whole genome shotgun (WGS) entry which is preliminary data.</text>
</comment>